<dbReference type="KEGG" id="bcon:NL30_29755"/>
<proteinExistence type="predicted"/>
<evidence type="ECO:0000313" key="6">
    <source>
        <dbReference type="Proteomes" id="UP000269271"/>
    </source>
</evidence>
<gene>
    <name evidence="3" type="ORF">C3743_21640</name>
    <name evidence="4" type="ORF">DF037_07350</name>
    <name evidence="2" type="ORF">QZM56_23935</name>
</gene>
<sequence>MIEIEQGSGNVYADLGMHDAAEMRVKAQLAAKIAEIIKARQWTQQHAARLLGITQPKLSNMLRGQFRGVSETKMLECLAKLGRDVHIVVGPDRQSEVEGHIEVVFAA</sequence>
<dbReference type="InterPro" id="IPR010982">
    <property type="entry name" value="Lambda_DNA-bd_dom_sf"/>
</dbReference>
<dbReference type="Gene3D" id="1.10.260.40">
    <property type="entry name" value="lambda repressor-like DNA-binding domains"/>
    <property type="match status" value="1"/>
</dbReference>
<dbReference type="AlphaFoldDB" id="A0A0G3Z0S3"/>
<dbReference type="EMBL" id="PQVP01000002">
    <property type="protein sequence ID" value="POZ82792.1"/>
    <property type="molecule type" value="Genomic_DNA"/>
</dbReference>
<dbReference type="GO" id="GO:0003677">
    <property type="term" value="F:DNA binding"/>
    <property type="evidence" value="ECO:0007669"/>
    <property type="project" value="InterPro"/>
</dbReference>
<dbReference type="EMBL" id="JAUJQS010000018">
    <property type="protein sequence ID" value="MDN7567564.1"/>
    <property type="molecule type" value="Genomic_DNA"/>
</dbReference>
<protein>
    <submittedName>
        <fullName evidence="2">Helix-turn-helix transcriptional regulator</fullName>
    </submittedName>
    <submittedName>
        <fullName evidence="4">XRE family transcriptional regulator</fullName>
    </submittedName>
</protein>
<evidence type="ECO:0000313" key="5">
    <source>
        <dbReference type="Proteomes" id="UP000238655"/>
    </source>
</evidence>
<evidence type="ECO:0000313" key="3">
    <source>
        <dbReference type="EMBL" id="POZ82792.1"/>
    </source>
</evidence>
<dbReference type="Pfam" id="PF13744">
    <property type="entry name" value="HTH_37"/>
    <property type="match status" value="1"/>
</dbReference>
<dbReference type="SUPFAM" id="SSF47413">
    <property type="entry name" value="lambda repressor-like DNA-binding domains"/>
    <property type="match status" value="1"/>
</dbReference>
<evidence type="ECO:0000313" key="4">
    <source>
        <dbReference type="EMBL" id="RQT33397.1"/>
    </source>
</evidence>
<comment type="caution">
    <text evidence="4">The sequence shown here is derived from an EMBL/GenBank/DDBJ whole genome shotgun (WGS) entry which is preliminary data.</text>
</comment>
<reference evidence="2" key="3">
    <citation type="submission" date="2023-07" db="EMBL/GenBank/DDBJ databases">
        <title>A collection of bacterial strains from the Burkholderia cepacia Research Laboratory and Repository.</title>
        <authorList>
            <person name="Lipuma J."/>
            <person name="Spilker T."/>
            <person name="Caverly L."/>
        </authorList>
    </citation>
    <scope>NUCLEOTIDE SEQUENCE</scope>
    <source>
        <strain evidence="2">AU44979</strain>
    </source>
</reference>
<organism evidence="4 6">
    <name type="scientific">Burkholderia contaminans</name>
    <dbReference type="NCBI Taxonomy" id="488447"/>
    <lineage>
        <taxon>Bacteria</taxon>
        <taxon>Pseudomonadati</taxon>
        <taxon>Pseudomonadota</taxon>
        <taxon>Betaproteobacteria</taxon>
        <taxon>Burkholderiales</taxon>
        <taxon>Burkholderiaceae</taxon>
        <taxon>Burkholderia</taxon>
        <taxon>Burkholderia cepacia complex</taxon>
    </lineage>
</organism>
<evidence type="ECO:0000313" key="2">
    <source>
        <dbReference type="EMBL" id="MDN7567564.1"/>
    </source>
</evidence>
<feature type="domain" description="HTH cro/C1-type" evidence="1">
    <location>
        <begin position="33"/>
        <end position="88"/>
    </location>
</feature>
<dbReference type="CDD" id="cd00093">
    <property type="entry name" value="HTH_XRE"/>
    <property type="match status" value="1"/>
</dbReference>
<evidence type="ECO:0000259" key="1">
    <source>
        <dbReference type="PROSITE" id="PS50943"/>
    </source>
</evidence>
<accession>A0A0G3Z0S3</accession>
<dbReference type="Proteomes" id="UP001172109">
    <property type="component" value="Unassembled WGS sequence"/>
</dbReference>
<reference evidence="4 6" key="2">
    <citation type="submission" date="2018-08" db="EMBL/GenBank/DDBJ databases">
        <title>Comparative analysis of Burkholderia isolates from Puerto Rico.</title>
        <authorList>
            <person name="Hall C."/>
            <person name="Sahl J."/>
            <person name="Wagner D."/>
        </authorList>
    </citation>
    <scope>NUCLEOTIDE SEQUENCE [LARGE SCALE GENOMIC DNA]</scope>
    <source>
        <strain evidence="4 6">Bp9001</strain>
    </source>
</reference>
<dbReference type="RefSeq" id="WP_046544689.1">
    <property type="nucleotide sequence ID" value="NZ_CABVQJ010000006.1"/>
</dbReference>
<dbReference type="Proteomes" id="UP000269271">
    <property type="component" value="Unassembled WGS sequence"/>
</dbReference>
<dbReference type="SMART" id="SM00530">
    <property type="entry name" value="HTH_XRE"/>
    <property type="match status" value="1"/>
</dbReference>
<dbReference type="EMBL" id="QTQX01000004">
    <property type="protein sequence ID" value="RQT33397.1"/>
    <property type="molecule type" value="Genomic_DNA"/>
</dbReference>
<name>A0A0G3Z0S3_9BURK</name>
<reference evidence="3 5" key="1">
    <citation type="submission" date="2018-01" db="EMBL/GenBank/DDBJ databases">
        <title>Successful Treatment of Persistent Burkholderia cepacia Bacteremia with Ceftazidime-Avibactam.</title>
        <authorList>
            <person name="Tamma P."/>
            <person name="Fan Y."/>
            <person name="Bergman Y."/>
            <person name="Sick-Samuels A."/>
            <person name="Hsu A."/>
            <person name="Timp W."/>
            <person name="Simner P."/>
        </authorList>
    </citation>
    <scope>NUCLEOTIDE SEQUENCE [LARGE SCALE GENOMIC DNA]</scope>
    <source>
        <strain evidence="3 5">170816</strain>
    </source>
</reference>
<dbReference type="PROSITE" id="PS50943">
    <property type="entry name" value="HTH_CROC1"/>
    <property type="match status" value="1"/>
</dbReference>
<dbReference type="InterPro" id="IPR001387">
    <property type="entry name" value="Cro/C1-type_HTH"/>
</dbReference>
<dbReference type="InterPro" id="IPR039554">
    <property type="entry name" value="HigA2-like_HTH"/>
</dbReference>
<dbReference type="Proteomes" id="UP000238655">
    <property type="component" value="Chromosome 1"/>
</dbReference>